<dbReference type="AlphaFoldDB" id="A0A0F9KHT3"/>
<reference evidence="1" key="1">
    <citation type="journal article" date="2015" name="Nature">
        <title>Complex archaea that bridge the gap between prokaryotes and eukaryotes.</title>
        <authorList>
            <person name="Spang A."/>
            <person name="Saw J.H."/>
            <person name="Jorgensen S.L."/>
            <person name="Zaremba-Niedzwiedzka K."/>
            <person name="Martijn J."/>
            <person name="Lind A.E."/>
            <person name="van Eijk R."/>
            <person name="Schleper C."/>
            <person name="Guy L."/>
            <person name="Ettema T.J."/>
        </authorList>
    </citation>
    <scope>NUCLEOTIDE SEQUENCE</scope>
</reference>
<accession>A0A0F9KHT3</accession>
<proteinExistence type="predicted"/>
<gene>
    <name evidence="1" type="ORF">LCGC14_1329050</name>
</gene>
<dbReference type="Gene3D" id="2.60.120.560">
    <property type="entry name" value="Exo-inulinase, domain 1"/>
    <property type="match status" value="1"/>
</dbReference>
<protein>
    <submittedName>
        <fullName evidence="1">Uncharacterized protein</fullName>
    </submittedName>
</protein>
<dbReference type="EMBL" id="LAZR01008009">
    <property type="protein sequence ID" value="KKM81513.1"/>
    <property type="molecule type" value="Genomic_DNA"/>
</dbReference>
<comment type="caution">
    <text evidence="1">The sequence shown here is derived from an EMBL/GenBank/DDBJ whole genome shotgun (WGS) entry which is preliminary data.</text>
</comment>
<sequence>MATTPNIYDFIIYPIRLRDQREGKLFLERFLTGPQAIWEATRDKIQDIKTLWSVTDCPDAQLQYLKHIVGWTVALDAITKDLDYATLRKLISFSVAMWKERSTETSISNALNVLVPGRARIWNWFDLRWILDETILGEEHQGRDSYLVSMPDDAYWSNVRIVDNPVGTVDRTLVKELLNLMRPVGERYEIVYLKFLDLFESDGDVSQWDQGTAAALLVEDGHMKLRDPVITEGIWANVEGADTWTNYVVSARVKGLSGGSFGISFYQDELQDLYYVVVAVLDNALILGKFTAGVPSDVVKFDFSTIGYTVQSGVWYLLRVQISPEGATNRIKVYMDGEKYIDTTDSTHGSGTAGLVSATGTMLDCDEIEVLGLPTDSETVEINY</sequence>
<evidence type="ECO:0000313" key="1">
    <source>
        <dbReference type="EMBL" id="KKM81513.1"/>
    </source>
</evidence>
<name>A0A0F9KHT3_9ZZZZ</name>
<organism evidence="1">
    <name type="scientific">marine sediment metagenome</name>
    <dbReference type="NCBI Taxonomy" id="412755"/>
    <lineage>
        <taxon>unclassified sequences</taxon>
        <taxon>metagenomes</taxon>
        <taxon>ecological metagenomes</taxon>
    </lineage>
</organism>